<dbReference type="eggNOG" id="COG0515">
    <property type="taxonomic scope" value="Bacteria"/>
</dbReference>
<dbReference type="InterPro" id="IPR011009">
    <property type="entry name" value="Kinase-like_dom_sf"/>
</dbReference>
<dbReference type="RefSeq" id="WP_006871632.1">
    <property type="nucleotide sequence ID" value="NZ_JH413833.1"/>
</dbReference>
<dbReference type="Gene3D" id="1.10.510.10">
    <property type="entry name" value="Transferase(Phosphotransferase) domain 1"/>
    <property type="match status" value="1"/>
</dbReference>
<proteinExistence type="predicted"/>
<dbReference type="InterPro" id="IPR000719">
    <property type="entry name" value="Prot_kinase_dom"/>
</dbReference>
<dbReference type="SMART" id="SM00220">
    <property type="entry name" value="S_TKc"/>
    <property type="match status" value="1"/>
</dbReference>
<feature type="domain" description="Protein kinase" evidence="1">
    <location>
        <begin position="26"/>
        <end position="317"/>
    </location>
</feature>
<dbReference type="GO" id="GO:0005737">
    <property type="term" value="C:cytoplasm"/>
    <property type="evidence" value="ECO:0007669"/>
    <property type="project" value="TreeGrafter"/>
</dbReference>
<dbReference type="GO" id="GO:0004674">
    <property type="term" value="F:protein serine/threonine kinase activity"/>
    <property type="evidence" value="ECO:0007669"/>
    <property type="project" value="TreeGrafter"/>
</dbReference>
<dbReference type="SUPFAM" id="SSF56112">
    <property type="entry name" value="Protein kinase-like (PK-like)"/>
    <property type="match status" value="1"/>
</dbReference>
<protein>
    <recommendedName>
        <fullName evidence="1">Protein kinase domain-containing protein</fullName>
    </recommendedName>
</protein>
<gene>
    <name evidence="2" type="ORF">LDG_7735</name>
</gene>
<evidence type="ECO:0000313" key="3">
    <source>
        <dbReference type="Proteomes" id="UP000002770"/>
    </source>
</evidence>
<evidence type="ECO:0000259" key="1">
    <source>
        <dbReference type="PROSITE" id="PS50011"/>
    </source>
</evidence>
<dbReference type="Pfam" id="PF00069">
    <property type="entry name" value="Pkinase"/>
    <property type="match status" value="1"/>
</dbReference>
<dbReference type="PANTHER" id="PTHR24361">
    <property type="entry name" value="MITOGEN-ACTIVATED KINASE KINASE KINASE"/>
    <property type="match status" value="1"/>
</dbReference>
<dbReference type="GO" id="GO:0005524">
    <property type="term" value="F:ATP binding"/>
    <property type="evidence" value="ECO:0007669"/>
    <property type="project" value="InterPro"/>
</dbReference>
<dbReference type="Proteomes" id="UP000002770">
    <property type="component" value="Unassembled WGS sequence"/>
</dbReference>
<evidence type="ECO:0000313" key="2">
    <source>
        <dbReference type="EMBL" id="EHL30227.1"/>
    </source>
</evidence>
<dbReference type="AlphaFoldDB" id="G9ER26"/>
<dbReference type="InParanoid" id="G9ER26"/>
<dbReference type="STRING" id="658187.LDG_7735"/>
<dbReference type="InterPro" id="IPR053235">
    <property type="entry name" value="Ser_Thr_kinase"/>
</dbReference>
<dbReference type="EMBL" id="JH413833">
    <property type="protein sequence ID" value="EHL30227.1"/>
    <property type="molecule type" value="Genomic_DNA"/>
</dbReference>
<organism evidence="2 3">
    <name type="scientific">Legionella drancourtii LLAP12</name>
    <dbReference type="NCBI Taxonomy" id="658187"/>
    <lineage>
        <taxon>Bacteria</taxon>
        <taxon>Pseudomonadati</taxon>
        <taxon>Pseudomonadota</taxon>
        <taxon>Gammaproteobacteria</taxon>
        <taxon>Legionellales</taxon>
        <taxon>Legionellaceae</taxon>
        <taxon>Legionella</taxon>
    </lineage>
</organism>
<accession>G9ER26</accession>
<name>G9ER26_9GAMM</name>
<dbReference type="PROSITE" id="PS50011">
    <property type="entry name" value="PROTEIN_KINASE_DOM"/>
    <property type="match status" value="1"/>
</dbReference>
<dbReference type="HOGENOM" id="CLU_559958_0_0_6"/>
<sequence length="487" mass="56245">MVNHEKDSEFSLCTLFPVQQNNGRVVYYACDFSEELGGDVYKGYQCTIIKPDVTHLKPCRIAKEELDLNKEQPVAIKLYDGKQHPSPYQFYASKIATFNMDNRDVLIMDFVDGFHIYPDLQDNPQLKKLTFFQAVDIAWQLILGLNHLHYKNSSGPSIVHGDIKGENIKISLKLDKDNKYKIDVSYLDLDYAKPIVSRVQDVQGTPEHIALELLDGYYSEASDFFALSPLLLSIFGAHNPLQKIIEFRDSHKYMDHAELVRKFRDIDFCTKGLFEHFDKKVEPFLCQLIERFILKMGEKNKQNRPLADAVLEFFTALRQLSLADELKDDRDSYLLRLCVVAQDERWLTDKKYQTLFLNLDENLQNRLIALMNINHYIPLYRVAQENNAPVTLVDELRKNIASYLSQKSLVLIPPSKLVSIFCSPVTQKEVQWLLHCYKHHDFVDFYSPQNEKTRIKLAQCTEKTIAPLIAIVAEGIIKPADVSELSK</sequence>
<keyword evidence="3" id="KW-1185">Reference proteome</keyword>
<dbReference type="OrthoDB" id="5650746at2"/>
<reference evidence="2 3" key="1">
    <citation type="journal article" date="2011" name="BMC Genomics">
        <title>Insight into cross-talk between intra-amoebal pathogens.</title>
        <authorList>
            <person name="Gimenez G."/>
            <person name="Bertelli C."/>
            <person name="Moliner C."/>
            <person name="Robert C."/>
            <person name="Raoult D."/>
            <person name="Fournier P.E."/>
            <person name="Greub G."/>
        </authorList>
    </citation>
    <scope>NUCLEOTIDE SEQUENCE [LARGE SCALE GENOMIC DNA]</scope>
    <source>
        <strain evidence="2 3">LLAP12</strain>
    </source>
</reference>